<evidence type="ECO:0000256" key="2">
    <source>
        <dbReference type="SAM" id="SignalP"/>
    </source>
</evidence>
<evidence type="ECO:0008006" key="5">
    <source>
        <dbReference type="Google" id="ProtNLM"/>
    </source>
</evidence>
<comment type="caution">
    <text evidence="3">The sequence shown here is derived from an EMBL/GenBank/DDBJ whole genome shotgun (WGS) entry which is preliminary data.</text>
</comment>
<dbReference type="PATRIC" id="fig|1440762.4.peg.2344"/>
<feature type="transmembrane region" description="Helical" evidence="1">
    <location>
        <begin position="165"/>
        <end position="188"/>
    </location>
</feature>
<dbReference type="Proteomes" id="UP000035481">
    <property type="component" value="Unassembled WGS sequence"/>
</dbReference>
<gene>
    <name evidence="3" type="ORF">Y882_13530</name>
</gene>
<evidence type="ECO:0000256" key="1">
    <source>
        <dbReference type="SAM" id="Phobius"/>
    </source>
</evidence>
<feature type="transmembrane region" description="Helical" evidence="1">
    <location>
        <begin position="116"/>
        <end position="145"/>
    </location>
</feature>
<keyword evidence="1" id="KW-0472">Membrane</keyword>
<accession>A0A0G9H0A1</accession>
<feature type="transmembrane region" description="Helical" evidence="1">
    <location>
        <begin position="268"/>
        <end position="287"/>
    </location>
</feature>
<dbReference type="OrthoDB" id="573863at2"/>
<evidence type="ECO:0000313" key="3">
    <source>
        <dbReference type="EMBL" id="KLD63013.1"/>
    </source>
</evidence>
<sequence>MAMLLVHLVMGMAALHSGASNPMDPAMEARWDSGHYLAIADKGYEFFSCASVPGMDPNAWCGNAGWFPGYPLMIRVASWTGMGAMLAGVVLSALFQLGTLWLVWEKLLGGLWSHRNFLCLLLAAFFPGHIYYHAVFPISVFTFFATLSLCYLLEHQPFSSGAAGALASFSYSTGFLVAPVAFAFALLAKFQRHPSGKLRAGMIAAALSLLGFAAVLALHKLEVGQWAAFFKVQAKYGHGLHNPWHTLRENLAPLAAKPSTWTRSVAPALQSALVAILVMSIVISMLWRRMEMTRQDLLLTLFTLTFWLFPLVMGGGVSIYRAEALLLPACVLMRRLPLALQTGLTVCAVFLAYPMAMLFYSSKLV</sequence>
<feature type="signal peptide" evidence="2">
    <location>
        <begin position="1"/>
        <end position="19"/>
    </location>
</feature>
<feature type="transmembrane region" description="Helical" evidence="1">
    <location>
        <begin position="299"/>
        <end position="320"/>
    </location>
</feature>
<proteinExistence type="predicted"/>
<feature type="transmembrane region" description="Helical" evidence="1">
    <location>
        <begin position="76"/>
        <end position="104"/>
    </location>
</feature>
<feature type="chain" id="PRO_5002576918" description="Glycosyltransferase RgtA/B/C/D-like domain-containing protein" evidence="2">
    <location>
        <begin position="20"/>
        <end position="365"/>
    </location>
</feature>
<feature type="transmembrane region" description="Helical" evidence="1">
    <location>
        <begin position="200"/>
        <end position="219"/>
    </location>
</feature>
<keyword evidence="1" id="KW-0812">Transmembrane</keyword>
<name>A0A0G9H0A1_9GAMM</name>
<evidence type="ECO:0000313" key="4">
    <source>
        <dbReference type="Proteomes" id="UP000035481"/>
    </source>
</evidence>
<dbReference type="AlphaFoldDB" id="A0A0G9H0A1"/>
<keyword evidence="1" id="KW-1133">Transmembrane helix</keyword>
<keyword evidence="2" id="KW-0732">Signal</keyword>
<protein>
    <recommendedName>
        <fullName evidence="5">Glycosyltransferase RgtA/B/C/D-like domain-containing protein</fullName>
    </recommendedName>
</protein>
<organism evidence="3 4">
    <name type="scientific">Dyella japonica DSM 16301</name>
    <dbReference type="NCBI Taxonomy" id="1440762"/>
    <lineage>
        <taxon>Bacteria</taxon>
        <taxon>Pseudomonadati</taxon>
        <taxon>Pseudomonadota</taxon>
        <taxon>Gammaproteobacteria</taxon>
        <taxon>Lysobacterales</taxon>
        <taxon>Rhodanobacteraceae</taxon>
        <taxon>Dyella</taxon>
    </lineage>
</organism>
<dbReference type="EMBL" id="JPLA01000036">
    <property type="protein sequence ID" value="KLD63013.1"/>
    <property type="molecule type" value="Genomic_DNA"/>
</dbReference>
<reference evidence="3 4" key="1">
    <citation type="journal article" date="2015" name="Antonie Van Leeuwenhoek">
        <title>A phylogenomic and molecular marker based taxonomic framework for the order Xanthomonadales: proposal to transfer the families Algiphilaceae and Solimonadaceae to the order Nevskiales ord. nov. and to create a new family within the order Xanthomonadales, the family Rhodanobacteraceae fam. nov., containing the genus Rhodanobacter and its closest relatives.</title>
        <authorList>
            <person name="Naushad S."/>
            <person name="Adeolu M."/>
            <person name="Wong S."/>
            <person name="Sohail M."/>
            <person name="Schellhorn H.E."/>
            <person name="Gupta R.S."/>
        </authorList>
    </citation>
    <scope>NUCLEOTIDE SEQUENCE [LARGE SCALE GENOMIC DNA]</scope>
    <source>
        <strain evidence="3 4">DSM 16301</strain>
    </source>
</reference>
<feature type="transmembrane region" description="Helical" evidence="1">
    <location>
        <begin position="340"/>
        <end position="360"/>
    </location>
</feature>